<evidence type="ECO:0000313" key="1">
    <source>
        <dbReference type="EMBL" id="GIF71662.1"/>
    </source>
</evidence>
<dbReference type="EMBL" id="BONE01000006">
    <property type="protein sequence ID" value="GIF71662.1"/>
    <property type="molecule type" value="Genomic_DNA"/>
</dbReference>
<gene>
    <name evidence="1" type="ORF">Asi02nite_11800</name>
</gene>
<accession>A0ABQ4CLD2</accession>
<sequence>MTEELSRRRPRSGRARKRLVRAHAAHAGVAYSVAARQVAAAGLGAGELRGDFGRTVYPLAIRGDGRWSLGARAARPVTVRLSDARRAARLPGGRARHLAERFPPSAGFYGGRGRVALLAMLYLVAADGAPVAGERAWAAETAEETAVDLVCADLDRAARRLLDGDWTILWDRVDGALTATGQAGLRKAFRAFRDEAGAPWTGVRQILDALLVVADDGHAPGTRVRVGGAAGSVVGLCWAARTGPPVGYDVWLDGAAGPRRVRPGDMVVPPRQESPYPA</sequence>
<organism evidence="1 2">
    <name type="scientific">Asanoa siamensis</name>
    <dbReference type="NCBI Taxonomy" id="926357"/>
    <lineage>
        <taxon>Bacteria</taxon>
        <taxon>Bacillati</taxon>
        <taxon>Actinomycetota</taxon>
        <taxon>Actinomycetes</taxon>
        <taxon>Micromonosporales</taxon>
        <taxon>Micromonosporaceae</taxon>
        <taxon>Asanoa</taxon>
    </lineage>
</organism>
<evidence type="ECO:0000313" key="2">
    <source>
        <dbReference type="Proteomes" id="UP000604117"/>
    </source>
</evidence>
<comment type="caution">
    <text evidence="1">The sequence shown here is derived from an EMBL/GenBank/DDBJ whole genome shotgun (WGS) entry which is preliminary data.</text>
</comment>
<dbReference type="Proteomes" id="UP000604117">
    <property type="component" value="Unassembled WGS sequence"/>
</dbReference>
<keyword evidence="2" id="KW-1185">Reference proteome</keyword>
<name>A0ABQ4CLD2_9ACTN</name>
<reference evidence="1 2" key="1">
    <citation type="submission" date="2021-01" db="EMBL/GenBank/DDBJ databases">
        <title>Whole genome shotgun sequence of Asanoa siamensis NBRC 107932.</title>
        <authorList>
            <person name="Komaki H."/>
            <person name="Tamura T."/>
        </authorList>
    </citation>
    <scope>NUCLEOTIDE SEQUENCE [LARGE SCALE GENOMIC DNA]</scope>
    <source>
        <strain evidence="1 2">NBRC 107932</strain>
    </source>
</reference>
<protein>
    <submittedName>
        <fullName evidence="1">Uncharacterized protein</fullName>
    </submittedName>
</protein>
<proteinExistence type="predicted"/>
<dbReference type="RefSeq" id="WP_203711132.1">
    <property type="nucleotide sequence ID" value="NZ_BONE01000006.1"/>
</dbReference>